<feature type="region of interest" description="Disordered" evidence="1">
    <location>
        <begin position="1"/>
        <end position="35"/>
    </location>
</feature>
<reference evidence="2 3" key="1">
    <citation type="journal article" date="2018" name="J. Allergy Clin. Immunol.">
        <title>High-quality assembly of Dermatophagoides pteronyssinus genome and transcriptome reveals a wide range of novel allergens.</title>
        <authorList>
            <person name="Liu X.Y."/>
            <person name="Yang K.Y."/>
            <person name="Wang M.Q."/>
            <person name="Kwok J.S."/>
            <person name="Zeng X."/>
            <person name="Yang Z."/>
            <person name="Xiao X.J."/>
            <person name="Lau C.P."/>
            <person name="Li Y."/>
            <person name="Huang Z.M."/>
            <person name="Ba J.G."/>
            <person name="Yim A.K."/>
            <person name="Ouyang C.Y."/>
            <person name="Ngai S.M."/>
            <person name="Chan T.F."/>
            <person name="Leung E.L."/>
            <person name="Liu L."/>
            <person name="Liu Z.G."/>
            <person name="Tsui S.K."/>
        </authorList>
    </citation>
    <scope>NUCLEOTIDE SEQUENCE [LARGE SCALE GENOMIC DNA]</scope>
    <source>
        <strain evidence="2">Derp</strain>
    </source>
</reference>
<evidence type="ECO:0000313" key="2">
    <source>
        <dbReference type="EMBL" id="KAH9412463.1"/>
    </source>
</evidence>
<keyword evidence="3" id="KW-1185">Reference proteome</keyword>
<feature type="compositionally biased region" description="Basic and acidic residues" evidence="1">
    <location>
        <begin position="21"/>
        <end position="35"/>
    </location>
</feature>
<name>A0ABQ8IQ39_DERPT</name>
<evidence type="ECO:0000256" key="1">
    <source>
        <dbReference type="SAM" id="MobiDB-lite"/>
    </source>
</evidence>
<dbReference type="EMBL" id="NJHN03000129">
    <property type="protein sequence ID" value="KAH9412463.1"/>
    <property type="molecule type" value="Genomic_DNA"/>
</dbReference>
<reference evidence="2 3" key="2">
    <citation type="journal article" date="2022" name="Mol. Biol. Evol.">
        <title>Comparative Genomics Reveals Insights into the Divergent Evolution of Astigmatic Mites and Household Pest Adaptations.</title>
        <authorList>
            <person name="Xiong Q."/>
            <person name="Wan A.T."/>
            <person name="Liu X."/>
            <person name="Fung C.S."/>
            <person name="Xiao X."/>
            <person name="Malainual N."/>
            <person name="Hou J."/>
            <person name="Wang L."/>
            <person name="Wang M."/>
            <person name="Yang K.Y."/>
            <person name="Cui Y."/>
            <person name="Leung E.L."/>
            <person name="Nong W."/>
            <person name="Shin S.K."/>
            <person name="Au S.W."/>
            <person name="Jeong K.Y."/>
            <person name="Chew F.T."/>
            <person name="Hui J.H."/>
            <person name="Leung T.F."/>
            <person name="Tungtrongchitr A."/>
            <person name="Zhong N."/>
            <person name="Liu Z."/>
            <person name="Tsui S.K."/>
        </authorList>
    </citation>
    <scope>NUCLEOTIDE SEQUENCE [LARGE SCALE GENOMIC DNA]</scope>
    <source>
        <strain evidence="2">Derp</strain>
    </source>
</reference>
<proteinExistence type="predicted"/>
<comment type="caution">
    <text evidence="2">The sequence shown here is derived from an EMBL/GenBank/DDBJ whole genome shotgun (WGS) entry which is preliminary data.</text>
</comment>
<sequence>MDNNQKKISIKKQYHQSIDSFDERTNEQQKIKTPDVDFDDDRFIVTFDLKKDLPSKKPPQKPQKNY</sequence>
<evidence type="ECO:0000313" key="3">
    <source>
        <dbReference type="Proteomes" id="UP000887458"/>
    </source>
</evidence>
<gene>
    <name evidence="2" type="ORF">DERP_006424</name>
</gene>
<protein>
    <submittedName>
        <fullName evidence="2">Uncharacterized protein</fullName>
    </submittedName>
</protein>
<organism evidence="2 3">
    <name type="scientific">Dermatophagoides pteronyssinus</name>
    <name type="common">European house dust mite</name>
    <dbReference type="NCBI Taxonomy" id="6956"/>
    <lineage>
        <taxon>Eukaryota</taxon>
        <taxon>Metazoa</taxon>
        <taxon>Ecdysozoa</taxon>
        <taxon>Arthropoda</taxon>
        <taxon>Chelicerata</taxon>
        <taxon>Arachnida</taxon>
        <taxon>Acari</taxon>
        <taxon>Acariformes</taxon>
        <taxon>Sarcoptiformes</taxon>
        <taxon>Astigmata</taxon>
        <taxon>Psoroptidia</taxon>
        <taxon>Analgoidea</taxon>
        <taxon>Pyroglyphidae</taxon>
        <taxon>Dermatophagoidinae</taxon>
        <taxon>Dermatophagoides</taxon>
    </lineage>
</organism>
<dbReference type="Proteomes" id="UP000887458">
    <property type="component" value="Unassembled WGS sequence"/>
</dbReference>
<accession>A0ABQ8IQ39</accession>